<sequence length="134" mass="15419">MVAKPWIDVGVWIVWIVWIDWILHIHFRYLPRPIWRRLVNTWERWPGPLRCKSHAEAQKTLKRSLYAVVLASMASPCPFVSPGLVLICRFVLILLVPGAGDSSRQRPLGLTLLLQDPNLVLGIEHLAVHRTPQH</sequence>
<organism evidence="2 3">
    <name type="scientific">Tilletia controversa</name>
    <name type="common">dwarf bunt fungus</name>
    <dbReference type="NCBI Taxonomy" id="13291"/>
    <lineage>
        <taxon>Eukaryota</taxon>
        <taxon>Fungi</taxon>
        <taxon>Dikarya</taxon>
        <taxon>Basidiomycota</taxon>
        <taxon>Ustilaginomycotina</taxon>
        <taxon>Exobasidiomycetes</taxon>
        <taxon>Tilletiales</taxon>
        <taxon>Tilletiaceae</taxon>
        <taxon>Tilletia</taxon>
    </lineage>
</organism>
<feature type="transmembrane region" description="Helical" evidence="1">
    <location>
        <begin position="6"/>
        <end position="27"/>
    </location>
</feature>
<gene>
    <name evidence="2" type="ORF">A4X06_0g8471</name>
</gene>
<dbReference type="Proteomes" id="UP000077684">
    <property type="component" value="Unassembled WGS sequence"/>
</dbReference>
<keyword evidence="3" id="KW-1185">Reference proteome</keyword>
<feature type="transmembrane region" description="Helical" evidence="1">
    <location>
        <begin position="65"/>
        <end position="96"/>
    </location>
</feature>
<evidence type="ECO:0000313" key="2">
    <source>
        <dbReference type="EMBL" id="KAE8239171.1"/>
    </source>
</evidence>
<name>A0A8X7ST51_9BASI</name>
<accession>A0A8X7ST51</accession>
<dbReference type="AlphaFoldDB" id="A0A8X7ST51"/>
<reference evidence="2" key="1">
    <citation type="submission" date="2016-04" db="EMBL/GenBank/DDBJ databases">
        <authorList>
            <person name="Nguyen H.D."/>
            <person name="Samba Siva P."/>
            <person name="Cullis J."/>
            <person name="Levesque C.A."/>
            <person name="Hambleton S."/>
        </authorList>
    </citation>
    <scope>NUCLEOTIDE SEQUENCE</scope>
    <source>
        <strain evidence="2">DAOMC 236426</strain>
    </source>
</reference>
<protein>
    <submittedName>
        <fullName evidence="2">Uncharacterized protein</fullName>
    </submittedName>
</protein>
<keyword evidence="1" id="KW-0472">Membrane</keyword>
<reference evidence="2" key="2">
    <citation type="journal article" date="2019" name="IMA Fungus">
        <title>Genome sequencing and comparison of five Tilletia species to identify candidate genes for the detection of regulated species infecting wheat.</title>
        <authorList>
            <person name="Nguyen H.D.T."/>
            <person name="Sultana T."/>
            <person name="Kesanakurti P."/>
            <person name="Hambleton S."/>
        </authorList>
    </citation>
    <scope>NUCLEOTIDE SEQUENCE</scope>
    <source>
        <strain evidence="2">DAOMC 236426</strain>
    </source>
</reference>
<evidence type="ECO:0000256" key="1">
    <source>
        <dbReference type="SAM" id="Phobius"/>
    </source>
</evidence>
<keyword evidence="1" id="KW-1133">Transmembrane helix</keyword>
<keyword evidence="1" id="KW-0812">Transmembrane</keyword>
<evidence type="ECO:0000313" key="3">
    <source>
        <dbReference type="Proteomes" id="UP000077684"/>
    </source>
</evidence>
<dbReference type="EMBL" id="LWDE02001873">
    <property type="protein sequence ID" value="KAE8239171.1"/>
    <property type="molecule type" value="Genomic_DNA"/>
</dbReference>
<comment type="caution">
    <text evidence="2">The sequence shown here is derived from an EMBL/GenBank/DDBJ whole genome shotgun (WGS) entry which is preliminary data.</text>
</comment>
<proteinExistence type="predicted"/>